<reference evidence="1 2" key="1">
    <citation type="submission" date="2021-04" db="EMBL/GenBank/DDBJ databases">
        <authorList>
            <person name="Ivanova A."/>
        </authorList>
    </citation>
    <scope>NUCLEOTIDE SEQUENCE [LARGE SCALE GENOMIC DNA]</scope>
    <source>
        <strain evidence="1 2">G18</strain>
    </source>
</reference>
<evidence type="ECO:0000313" key="1">
    <source>
        <dbReference type="EMBL" id="MBP3953824.1"/>
    </source>
</evidence>
<dbReference type="RefSeq" id="WP_210651637.1">
    <property type="nucleotide sequence ID" value="NZ_JAGKQQ010000001.1"/>
</dbReference>
<name>A0ABS5BJE5_9BACT</name>
<protein>
    <submittedName>
        <fullName evidence="1">Nucleotidyltransferase domain-containing protein</fullName>
    </submittedName>
</protein>
<comment type="caution">
    <text evidence="1">The sequence shown here is derived from an EMBL/GenBank/DDBJ whole genome shotgun (WGS) entry which is preliminary data.</text>
</comment>
<dbReference type="PANTHER" id="PTHR34817">
    <property type="entry name" value="NUCLEOTIDYLTRANSFERASE"/>
    <property type="match status" value="1"/>
</dbReference>
<dbReference type="PANTHER" id="PTHR34817:SF1">
    <property type="entry name" value="NUCLEOTIDYLTRANSFERASE"/>
    <property type="match status" value="1"/>
</dbReference>
<proteinExistence type="predicted"/>
<organism evidence="1 2">
    <name type="scientific">Gemmata palustris</name>
    <dbReference type="NCBI Taxonomy" id="2822762"/>
    <lineage>
        <taxon>Bacteria</taxon>
        <taxon>Pseudomonadati</taxon>
        <taxon>Planctomycetota</taxon>
        <taxon>Planctomycetia</taxon>
        <taxon>Gemmatales</taxon>
        <taxon>Gemmataceae</taxon>
        <taxon>Gemmata</taxon>
    </lineage>
</organism>
<dbReference type="Pfam" id="PF10127">
    <property type="entry name" value="RlaP"/>
    <property type="match status" value="1"/>
</dbReference>
<gene>
    <name evidence="1" type="ORF">J8F10_00730</name>
</gene>
<dbReference type="EMBL" id="JAGKQQ010000001">
    <property type="protein sequence ID" value="MBP3953824.1"/>
    <property type="molecule type" value="Genomic_DNA"/>
</dbReference>
<accession>A0ABS5BJE5</accession>
<dbReference type="InterPro" id="IPR018775">
    <property type="entry name" value="RlaP"/>
</dbReference>
<sequence>MTTAHDLDLPALAQWGIERVPTALFWTVSGSHVYGFPSADSDIDLRGCFLAPLRAIVGLRQPTDTVEPKGELEGRELEAVSHEVGKYLRMMCKHNGYVLEQVFSPLVAHGADFLARLRPLAQKCVTKHCHNHYRGFLHTQRKLFEKETAKRAKTLLYAYRVALTGVHLLETGEVQTHLPTLNERFRLGFIPELIARKANAEFGTLNAVDVAFHTQQLDEWESRLNAAYEASTLPTEPPVEELDRFLVELRLPGA</sequence>
<evidence type="ECO:0000313" key="2">
    <source>
        <dbReference type="Proteomes" id="UP000676565"/>
    </source>
</evidence>
<keyword evidence="2" id="KW-1185">Reference proteome</keyword>
<dbReference type="Proteomes" id="UP000676565">
    <property type="component" value="Unassembled WGS sequence"/>
</dbReference>